<evidence type="ECO:0000256" key="11">
    <source>
        <dbReference type="SAM" id="Phobius"/>
    </source>
</evidence>
<keyword evidence="5 11" id="KW-0812">Transmembrane</keyword>
<dbReference type="GO" id="GO:0006935">
    <property type="term" value="P:chemotaxis"/>
    <property type="evidence" value="ECO:0007669"/>
    <property type="project" value="UniProtKB-KW"/>
</dbReference>
<dbReference type="GO" id="GO:0007165">
    <property type="term" value="P:signal transduction"/>
    <property type="evidence" value="ECO:0007669"/>
    <property type="project" value="UniProtKB-KW"/>
</dbReference>
<comment type="similarity">
    <text evidence="9">Belongs to the methyl-accepting chemotaxis (MCP) protein family.</text>
</comment>
<evidence type="ECO:0000313" key="14">
    <source>
        <dbReference type="EMBL" id="KEF40224.1"/>
    </source>
</evidence>
<gene>
    <name evidence="14" type="ORF">M670_00244</name>
</gene>
<dbReference type="Pfam" id="PF00672">
    <property type="entry name" value="HAMP"/>
    <property type="match status" value="1"/>
</dbReference>
<dbReference type="RefSeq" id="WP_035192587.1">
    <property type="nucleotide sequence ID" value="NZ_JJRY01000001.1"/>
</dbReference>
<name>A0A072NRC8_SCHAZ</name>
<dbReference type="Gene3D" id="1.10.287.950">
    <property type="entry name" value="Methyl-accepting chemotaxis protein"/>
    <property type="match status" value="1"/>
</dbReference>
<evidence type="ECO:0000256" key="1">
    <source>
        <dbReference type="ARBA" id="ARBA00004651"/>
    </source>
</evidence>
<dbReference type="EMBL" id="JJRY01000001">
    <property type="protein sequence ID" value="KEF40224.1"/>
    <property type="molecule type" value="Genomic_DNA"/>
</dbReference>
<keyword evidence="6 11" id="KW-1133">Transmembrane helix</keyword>
<keyword evidence="4" id="KW-0145">Chemotaxis</keyword>
<dbReference type="Pfam" id="PF02743">
    <property type="entry name" value="dCache_1"/>
    <property type="match status" value="1"/>
</dbReference>
<sequence>MKTTKIFSKFNTIKTKLTLAFAFILMIPAFSVGSLAYVTAKDAVEKEIMAGISENINLLNVTIDNAIKPKIHDIDTFYETIKPEMYQNENNLELHRIFTQYALLHPEAEAIYIGTSDGQFAIEPKVTLPPDFDPRTRGWYQEAMAKKGETVISPPYLSTTGNVVIAISRATKDGSAVLALDIEIGAIQDIVNQIKIGKEGYAILLDKNKMFIAHPTMEKGTEAKEEFYDEMYKQDQGTLRYVLDGEEKLMGFATNELTHWKIGGNMYMSEVEDAAAPIFQKTMLIIGIAFLIGGGIIYFIIKSIIKPIRELKDKALTFSRGDLRESIEITTKDEIGDLARAFNDMSQNLRTVVKQINTSAEQVASSSEELHATSEQATRATEQIAAAIQEVASGAETQVSSSEQSAVAIEEVSLGIQRIAESSTTVRDSAQEATSLSEQGYQSLQEAINQMKSIEKGTQNTTDAIKKLNESSKEISKIIGVITDIADQTNLLSLNAAIEAARAGEHGKGFSVVADEVRKLAEESRNSANQIVTLIQEIQKDTETATNEMVQNIKEVDTGKAVIQKTGEAFQHVLNAIHHVNTQIQEVSATSEQISANSEEATASVEQLAQIAKDASDQSQSVAASSEEQLASMEEISASSEALSKLAQELQELIAGFKI</sequence>
<evidence type="ECO:0000256" key="2">
    <source>
        <dbReference type="ARBA" id="ARBA00022475"/>
    </source>
</evidence>
<comment type="caution">
    <text evidence="14">The sequence shown here is derived from an EMBL/GenBank/DDBJ whole genome shotgun (WGS) entry which is preliminary data.</text>
</comment>
<dbReference type="GO" id="GO:0004888">
    <property type="term" value="F:transmembrane signaling receptor activity"/>
    <property type="evidence" value="ECO:0007669"/>
    <property type="project" value="InterPro"/>
</dbReference>
<dbReference type="PROSITE" id="PS50111">
    <property type="entry name" value="CHEMOTAXIS_TRANSDUC_2"/>
    <property type="match status" value="1"/>
</dbReference>
<feature type="domain" description="HAMP" evidence="13">
    <location>
        <begin position="302"/>
        <end position="354"/>
    </location>
</feature>
<evidence type="ECO:0000256" key="6">
    <source>
        <dbReference type="ARBA" id="ARBA00022989"/>
    </source>
</evidence>
<evidence type="ECO:0000256" key="5">
    <source>
        <dbReference type="ARBA" id="ARBA00022692"/>
    </source>
</evidence>
<dbReference type="GO" id="GO:0005886">
    <property type="term" value="C:plasma membrane"/>
    <property type="evidence" value="ECO:0007669"/>
    <property type="project" value="UniProtKB-SubCell"/>
</dbReference>
<dbReference type="SUPFAM" id="SSF103190">
    <property type="entry name" value="Sensory domain-like"/>
    <property type="match status" value="1"/>
</dbReference>
<evidence type="ECO:0000259" key="13">
    <source>
        <dbReference type="PROSITE" id="PS50885"/>
    </source>
</evidence>
<dbReference type="InterPro" id="IPR004090">
    <property type="entry name" value="Chemotax_Me-accpt_rcpt"/>
</dbReference>
<keyword evidence="2" id="KW-1003">Cell membrane</keyword>
<dbReference type="InterPro" id="IPR004089">
    <property type="entry name" value="MCPsignal_dom"/>
</dbReference>
<dbReference type="Pfam" id="PF00015">
    <property type="entry name" value="MCPsignal"/>
    <property type="match status" value="1"/>
</dbReference>
<evidence type="ECO:0000256" key="8">
    <source>
        <dbReference type="ARBA" id="ARBA00023224"/>
    </source>
</evidence>
<evidence type="ECO:0000313" key="15">
    <source>
        <dbReference type="Proteomes" id="UP000027936"/>
    </source>
</evidence>
<proteinExistence type="inferred from homology"/>
<dbReference type="CDD" id="cd12912">
    <property type="entry name" value="PDC2_MCP_like"/>
    <property type="match status" value="1"/>
</dbReference>
<dbReference type="CDD" id="cd11386">
    <property type="entry name" value="MCP_signal"/>
    <property type="match status" value="1"/>
</dbReference>
<feature type="transmembrane region" description="Helical" evidence="11">
    <location>
        <begin position="283"/>
        <end position="301"/>
    </location>
</feature>
<evidence type="ECO:0000256" key="9">
    <source>
        <dbReference type="ARBA" id="ARBA00029447"/>
    </source>
</evidence>
<dbReference type="PANTHER" id="PTHR32089:SF114">
    <property type="entry name" value="METHYL-ACCEPTING CHEMOTAXIS PROTEIN MCPB"/>
    <property type="match status" value="1"/>
</dbReference>
<evidence type="ECO:0000259" key="12">
    <source>
        <dbReference type="PROSITE" id="PS50111"/>
    </source>
</evidence>
<protein>
    <submittedName>
        <fullName evidence="14">Methyl-accepting chemotaxis sensory transducer with TarH sensor</fullName>
    </submittedName>
</protein>
<organism evidence="14 15">
    <name type="scientific">Schinkia azotoformans MEV2011</name>
    <dbReference type="NCBI Taxonomy" id="1348973"/>
    <lineage>
        <taxon>Bacteria</taxon>
        <taxon>Bacillati</taxon>
        <taxon>Bacillota</taxon>
        <taxon>Bacilli</taxon>
        <taxon>Bacillales</taxon>
        <taxon>Bacillaceae</taxon>
        <taxon>Calidifontibacillus/Schinkia group</taxon>
        <taxon>Schinkia</taxon>
    </lineage>
</organism>
<dbReference type="PRINTS" id="PR00260">
    <property type="entry name" value="CHEMTRNSDUCR"/>
</dbReference>
<dbReference type="Proteomes" id="UP000027936">
    <property type="component" value="Unassembled WGS sequence"/>
</dbReference>
<evidence type="ECO:0000256" key="7">
    <source>
        <dbReference type="ARBA" id="ARBA00023136"/>
    </source>
</evidence>
<dbReference type="Gene3D" id="3.30.450.20">
    <property type="entry name" value="PAS domain"/>
    <property type="match status" value="2"/>
</dbReference>
<comment type="subcellular location">
    <subcellularLocation>
        <location evidence="1">Cell membrane</location>
        <topology evidence="1">Multi-pass membrane protein</topology>
    </subcellularLocation>
</comment>
<accession>A0A072NRC8</accession>
<keyword evidence="8 10" id="KW-0807">Transducer</keyword>
<keyword evidence="3" id="KW-0488">Methylation</keyword>
<dbReference type="Gene3D" id="6.10.340.10">
    <property type="match status" value="1"/>
</dbReference>
<dbReference type="PANTHER" id="PTHR32089">
    <property type="entry name" value="METHYL-ACCEPTING CHEMOTAXIS PROTEIN MCPB"/>
    <property type="match status" value="1"/>
</dbReference>
<dbReference type="InterPro" id="IPR003660">
    <property type="entry name" value="HAMP_dom"/>
</dbReference>
<dbReference type="SMART" id="SM00304">
    <property type="entry name" value="HAMP"/>
    <property type="match status" value="1"/>
</dbReference>
<dbReference type="AlphaFoldDB" id="A0A072NRC8"/>
<dbReference type="SMART" id="SM00283">
    <property type="entry name" value="MA"/>
    <property type="match status" value="1"/>
</dbReference>
<dbReference type="InterPro" id="IPR033479">
    <property type="entry name" value="dCache_1"/>
</dbReference>
<dbReference type="CDD" id="cd18773">
    <property type="entry name" value="PDC1_HK_sensor"/>
    <property type="match status" value="1"/>
</dbReference>
<keyword evidence="7 11" id="KW-0472">Membrane</keyword>
<dbReference type="CDD" id="cd06225">
    <property type="entry name" value="HAMP"/>
    <property type="match status" value="1"/>
</dbReference>
<dbReference type="SUPFAM" id="SSF58104">
    <property type="entry name" value="Methyl-accepting chemotaxis protein (MCP) signaling domain"/>
    <property type="match status" value="1"/>
</dbReference>
<evidence type="ECO:0000256" key="10">
    <source>
        <dbReference type="PROSITE-ProRule" id="PRU00284"/>
    </source>
</evidence>
<feature type="domain" description="Methyl-accepting transducer" evidence="12">
    <location>
        <begin position="373"/>
        <end position="609"/>
    </location>
</feature>
<dbReference type="InterPro" id="IPR029151">
    <property type="entry name" value="Sensor-like_sf"/>
</dbReference>
<evidence type="ECO:0000256" key="3">
    <source>
        <dbReference type="ARBA" id="ARBA00022481"/>
    </source>
</evidence>
<dbReference type="OrthoDB" id="9760371at2"/>
<evidence type="ECO:0000256" key="4">
    <source>
        <dbReference type="ARBA" id="ARBA00022500"/>
    </source>
</evidence>
<dbReference type="PATRIC" id="fig|1348973.3.peg.235"/>
<dbReference type="PROSITE" id="PS50885">
    <property type="entry name" value="HAMP"/>
    <property type="match status" value="1"/>
</dbReference>
<reference evidence="14 15" key="1">
    <citation type="submission" date="2014-04" db="EMBL/GenBank/DDBJ databases">
        <title>Draft genome sequence of Bacillus azotoformans MEV2011, a (co-) denitrifying strain unable to grow in the presence of oxygen.</title>
        <authorList>
            <person name="Nielsen M."/>
            <person name="Schreiber L."/>
            <person name="Finster K."/>
            <person name="Schramm A."/>
        </authorList>
    </citation>
    <scope>NUCLEOTIDE SEQUENCE [LARGE SCALE GENOMIC DNA]</scope>
    <source>
        <strain evidence="14 15">MEV2011</strain>
    </source>
</reference>